<dbReference type="AlphaFoldDB" id="A0A5M9QL89"/>
<proteinExistence type="predicted"/>
<dbReference type="PANTHER" id="PTHR30160">
    <property type="entry name" value="TETRAACYLDISACCHARIDE 4'-KINASE-RELATED"/>
    <property type="match status" value="1"/>
</dbReference>
<dbReference type="EMBL" id="VXKE01000019">
    <property type="protein sequence ID" value="KAA8708506.1"/>
    <property type="molecule type" value="Genomic_DNA"/>
</dbReference>
<protein>
    <submittedName>
        <fullName evidence="3">Glycosyltransferase family 9 protein</fullName>
    </submittedName>
</protein>
<keyword evidence="2 3" id="KW-0808">Transferase</keyword>
<dbReference type="InterPro" id="IPR002201">
    <property type="entry name" value="Glyco_trans_9"/>
</dbReference>
<dbReference type="SUPFAM" id="SSF53756">
    <property type="entry name" value="UDP-Glycosyltransferase/glycogen phosphorylase"/>
    <property type="match status" value="1"/>
</dbReference>
<evidence type="ECO:0000256" key="1">
    <source>
        <dbReference type="ARBA" id="ARBA00022676"/>
    </source>
</evidence>
<dbReference type="Pfam" id="PF01075">
    <property type="entry name" value="Glyco_transf_9"/>
    <property type="match status" value="1"/>
</dbReference>
<gene>
    <name evidence="3" type="ORF">F4V45_06180</name>
</gene>
<organism evidence="3 4">
    <name type="scientific">Helicobacter canis</name>
    <dbReference type="NCBI Taxonomy" id="29419"/>
    <lineage>
        <taxon>Bacteria</taxon>
        <taxon>Pseudomonadati</taxon>
        <taxon>Campylobacterota</taxon>
        <taxon>Epsilonproteobacteria</taxon>
        <taxon>Campylobacterales</taxon>
        <taxon>Helicobacteraceae</taxon>
        <taxon>Helicobacter</taxon>
    </lineage>
</organism>
<sequence>MVVGFVCASRELGSNVIYAKALYAIKALFSCRLIVFGNATTTALYSQASHIDTLLDIGLDVWQLDSSPKESISKQIAAINSFACDYLILSDSKSSFLRFGLATNARRVLCARKFVSLFAWRARTLPIYASKTYKQMSFENILLHLVRLINPKAFDTSIARLDFSPARLCAPEPIQAQADTILRYIYKKRFAKSCLGGGLEDSRLIVINPFNVNNAYSLPQHAWLELIAQVCKTHQVLVITYPAVHREFMQALRDHKRCRELNSRNLIIFANNKLPHLIALITRASLCISPSTGTTHLALNLGVPSIGLYAEYDKPRWGHKDLHYITLEAPRDQLTKAQCQKIIQATTALLKQCLRET</sequence>
<name>A0A5M9QL89_9HELI</name>
<dbReference type="InterPro" id="IPR051199">
    <property type="entry name" value="LPS_LOS_Heptosyltrfase"/>
</dbReference>
<evidence type="ECO:0000313" key="4">
    <source>
        <dbReference type="Proteomes" id="UP000323707"/>
    </source>
</evidence>
<dbReference type="GO" id="GO:0008713">
    <property type="term" value="F:ADP-heptose-lipopolysaccharide heptosyltransferase activity"/>
    <property type="evidence" value="ECO:0007669"/>
    <property type="project" value="TreeGrafter"/>
</dbReference>
<dbReference type="GO" id="GO:0005829">
    <property type="term" value="C:cytosol"/>
    <property type="evidence" value="ECO:0007669"/>
    <property type="project" value="TreeGrafter"/>
</dbReference>
<keyword evidence="1" id="KW-0328">Glycosyltransferase</keyword>
<accession>A0A5M9QL89</accession>
<reference evidence="3 4" key="1">
    <citation type="submission" date="2019-09" db="EMBL/GenBank/DDBJ databases">
        <title>Draft genome sequence of various Type strains from the CCUG.</title>
        <authorList>
            <person name="Pineiro-Iglesias B."/>
            <person name="Tunovic T."/>
            <person name="Unosson C."/>
            <person name="Inganas E."/>
            <person name="Ohlen M."/>
            <person name="Cardew S."/>
            <person name="Jensie-Markopoulos S."/>
            <person name="Salva-Serra F."/>
            <person name="Jaen-Luchoro D."/>
            <person name="Karlsson R."/>
            <person name="Svensson-Stadler L."/>
            <person name="Chun J."/>
            <person name="Moore E."/>
        </authorList>
    </citation>
    <scope>NUCLEOTIDE SEQUENCE [LARGE SCALE GENOMIC DNA]</scope>
    <source>
        <strain evidence="3 4">CCUG 32756T</strain>
    </source>
</reference>
<dbReference type="Gene3D" id="3.40.50.2000">
    <property type="entry name" value="Glycogen Phosphorylase B"/>
    <property type="match status" value="1"/>
</dbReference>
<dbReference type="Proteomes" id="UP000323707">
    <property type="component" value="Unassembled WGS sequence"/>
</dbReference>
<evidence type="ECO:0000313" key="3">
    <source>
        <dbReference type="EMBL" id="KAA8708506.1"/>
    </source>
</evidence>
<evidence type="ECO:0000256" key="2">
    <source>
        <dbReference type="ARBA" id="ARBA00022679"/>
    </source>
</evidence>
<dbReference type="GO" id="GO:0009244">
    <property type="term" value="P:lipopolysaccharide core region biosynthetic process"/>
    <property type="evidence" value="ECO:0007669"/>
    <property type="project" value="TreeGrafter"/>
</dbReference>
<dbReference type="PANTHER" id="PTHR30160:SF1">
    <property type="entry name" value="LIPOPOLYSACCHARIDE 1,2-N-ACETYLGLUCOSAMINETRANSFERASE-RELATED"/>
    <property type="match status" value="1"/>
</dbReference>
<comment type="caution">
    <text evidence="3">The sequence shown here is derived from an EMBL/GenBank/DDBJ whole genome shotgun (WGS) entry which is preliminary data.</text>
</comment>
<dbReference type="RefSeq" id="WP_150337526.1">
    <property type="nucleotide sequence ID" value="NZ_JAERIX010000018.1"/>
</dbReference>